<comment type="caution">
    <text evidence="2">The sequence shown here is derived from an EMBL/GenBank/DDBJ whole genome shotgun (WGS) entry which is preliminary data.</text>
</comment>
<evidence type="ECO:0000313" key="3">
    <source>
        <dbReference type="Proteomes" id="UP000626109"/>
    </source>
</evidence>
<proteinExistence type="predicted"/>
<sequence>MTTMDFLRDVAFDMADFLCCHSGLDLAFELADNPSTAVGGAGLHLAGPPVRCGMLPATTGSRVSSLGWRNLKTLQPLSDSRFLEDFLRETGQLKARRGLCKDADVNAQIRFETKEPPPFRVEVDPVCSGEPVAARTGEQDKKAELDQEGDALERQPVPQRKRSRSDLEDTPTEASMEADASIASPRHSSVADAGSTGDAEILLDHDLQAVYYLAEEDALESLEEGIRPNDKASVWYIVQE</sequence>
<organism evidence="2 3">
    <name type="scientific">Polarella glacialis</name>
    <name type="common">Dinoflagellate</name>
    <dbReference type="NCBI Taxonomy" id="89957"/>
    <lineage>
        <taxon>Eukaryota</taxon>
        <taxon>Sar</taxon>
        <taxon>Alveolata</taxon>
        <taxon>Dinophyceae</taxon>
        <taxon>Suessiales</taxon>
        <taxon>Suessiaceae</taxon>
        <taxon>Polarella</taxon>
    </lineage>
</organism>
<gene>
    <name evidence="2" type="ORF">PGLA2088_LOCUS41082</name>
</gene>
<dbReference type="AlphaFoldDB" id="A0A813L286"/>
<feature type="region of interest" description="Disordered" evidence="1">
    <location>
        <begin position="131"/>
        <end position="193"/>
    </location>
</feature>
<dbReference type="Proteomes" id="UP000626109">
    <property type="component" value="Unassembled WGS sequence"/>
</dbReference>
<reference evidence="2" key="1">
    <citation type="submission" date="2021-02" db="EMBL/GenBank/DDBJ databases">
        <authorList>
            <person name="Dougan E. K."/>
            <person name="Rhodes N."/>
            <person name="Thang M."/>
            <person name="Chan C."/>
        </authorList>
    </citation>
    <scope>NUCLEOTIDE SEQUENCE</scope>
</reference>
<protein>
    <submittedName>
        <fullName evidence="2">Uncharacterized protein</fullName>
    </submittedName>
</protein>
<evidence type="ECO:0000256" key="1">
    <source>
        <dbReference type="SAM" id="MobiDB-lite"/>
    </source>
</evidence>
<name>A0A813L286_POLGL</name>
<dbReference type="EMBL" id="CAJNNW010033729">
    <property type="protein sequence ID" value="CAE8720074.1"/>
    <property type="molecule type" value="Genomic_DNA"/>
</dbReference>
<accession>A0A813L286</accession>
<evidence type="ECO:0000313" key="2">
    <source>
        <dbReference type="EMBL" id="CAE8720074.1"/>
    </source>
</evidence>